<evidence type="ECO:0000256" key="2">
    <source>
        <dbReference type="ARBA" id="ARBA00022692"/>
    </source>
</evidence>
<proteinExistence type="predicted"/>
<accession>A0AAE8XJ81</accession>
<dbReference type="Pfam" id="PF03741">
    <property type="entry name" value="TerC"/>
    <property type="match status" value="1"/>
</dbReference>
<dbReference type="Proteomes" id="UP000828026">
    <property type="component" value="Segment"/>
</dbReference>
<dbReference type="InterPro" id="IPR022369">
    <property type="entry name" value="Integral_membrane_TerC_rswitch"/>
</dbReference>
<dbReference type="GO" id="GO:0016020">
    <property type="term" value="C:membrane"/>
    <property type="evidence" value="ECO:0007669"/>
    <property type="project" value="UniProtKB-SubCell"/>
</dbReference>
<feature type="transmembrane region" description="Helical" evidence="5">
    <location>
        <begin position="40"/>
        <end position="60"/>
    </location>
</feature>
<name>A0AAE8XJ81_9CAUD</name>
<evidence type="ECO:0000313" key="7">
    <source>
        <dbReference type="Proteomes" id="UP000828026"/>
    </source>
</evidence>
<organism evidence="6 7">
    <name type="scientific">Vibrio phage BUCT194</name>
    <dbReference type="NCBI Taxonomy" id="2859072"/>
    <lineage>
        <taxon>Viruses</taxon>
        <taxon>Duplodnaviria</taxon>
        <taxon>Heunggongvirae</taxon>
        <taxon>Uroviricota</taxon>
        <taxon>Caudoviricetes</taxon>
        <taxon>Schitoviridae</taxon>
        <taxon>Varunavirus</taxon>
        <taxon>Varunavirus BUCT194</taxon>
    </lineage>
</organism>
<reference evidence="6 7" key="1">
    <citation type="submission" date="2021-06" db="EMBL/GenBank/DDBJ databases">
        <authorList>
            <person name="Chen R."/>
            <person name="Qin H."/>
            <person name="He S."/>
            <person name="Han P."/>
            <person name="Xu F."/>
            <person name="Sun H."/>
            <person name="Fan H."/>
            <person name="Tong Y."/>
        </authorList>
    </citation>
    <scope>NUCLEOTIDE SEQUENCE [LARGE SCALE GENOMIC DNA]</scope>
</reference>
<evidence type="ECO:0000313" key="6">
    <source>
        <dbReference type="EMBL" id="UAW01125.1"/>
    </source>
</evidence>
<dbReference type="KEGG" id="vg:77933479"/>
<dbReference type="PANTHER" id="PTHR30238">
    <property type="entry name" value="MEMBRANE BOUND PREDICTED REDOX MODULATOR"/>
    <property type="match status" value="1"/>
</dbReference>
<dbReference type="NCBIfam" id="TIGR03718">
    <property type="entry name" value="R_switched_Alx"/>
    <property type="match status" value="1"/>
</dbReference>
<dbReference type="RefSeq" id="YP_010657560.1">
    <property type="nucleotide sequence ID" value="NC_070848.1"/>
</dbReference>
<dbReference type="PANTHER" id="PTHR30238:SF0">
    <property type="entry name" value="THYLAKOID MEMBRANE PROTEIN TERC, CHLOROPLASTIC"/>
    <property type="match status" value="1"/>
</dbReference>
<dbReference type="GeneID" id="77933479"/>
<feature type="transmembrane region" description="Helical" evidence="5">
    <location>
        <begin position="287"/>
        <end position="306"/>
    </location>
</feature>
<keyword evidence="3 5" id="KW-1133">Transmembrane helix</keyword>
<sequence>MHGFPIETVLVFIVLSIGALWLDLHKHKDDHEISLKEASLWSVFWIFIAFVFAGFLYLYHGAETATLFVTGYALEKVLSVDNLFVIMAIFAWFQVPNKYQHRVLYWGIIGAIVFRLIFVALGSTLIALDPWVEVGFAGIIAATAIMMLKAGDEDEDVDYSNHIAVRITRKFFPVKETIDNHDFFVKQQGSGYADNFIVRFFNYLRGITNHKVTKSVWFATPLFLCLMVVELSDVIFAFDSVPAVIAVSKEPLIVYSAMMFAILGLRTMYFVLIALKNYLCHLEKAVIVLLFFIAGKLALNATNHIFNHGYKIEPTTSLIVVLVTLAIGIIASLAFPQKD</sequence>
<evidence type="ECO:0000256" key="5">
    <source>
        <dbReference type="SAM" id="Phobius"/>
    </source>
</evidence>
<keyword evidence="2 5" id="KW-0812">Transmembrane</keyword>
<feature type="transmembrane region" description="Helical" evidence="5">
    <location>
        <begin position="134"/>
        <end position="151"/>
    </location>
</feature>
<feature type="transmembrane region" description="Helical" evidence="5">
    <location>
        <begin position="215"/>
        <end position="238"/>
    </location>
</feature>
<evidence type="ECO:0000256" key="3">
    <source>
        <dbReference type="ARBA" id="ARBA00022989"/>
    </source>
</evidence>
<feature type="transmembrane region" description="Helical" evidence="5">
    <location>
        <begin position="253"/>
        <end position="275"/>
    </location>
</feature>
<dbReference type="InterPro" id="IPR005496">
    <property type="entry name" value="Integral_membrane_TerC"/>
</dbReference>
<feature type="transmembrane region" description="Helical" evidence="5">
    <location>
        <begin position="105"/>
        <end position="128"/>
    </location>
</feature>
<feature type="transmembrane region" description="Helical" evidence="5">
    <location>
        <begin position="6"/>
        <end position="24"/>
    </location>
</feature>
<feature type="transmembrane region" description="Helical" evidence="5">
    <location>
        <begin position="72"/>
        <end position="93"/>
    </location>
</feature>
<protein>
    <submittedName>
        <fullName evidence="6">TerC/Alx family metal homeostasis membrane protein</fullName>
    </submittedName>
</protein>
<evidence type="ECO:0000256" key="1">
    <source>
        <dbReference type="ARBA" id="ARBA00004141"/>
    </source>
</evidence>
<dbReference type="EMBL" id="MZ447858">
    <property type="protein sequence ID" value="UAW01125.1"/>
    <property type="molecule type" value="Genomic_DNA"/>
</dbReference>
<keyword evidence="7" id="KW-1185">Reference proteome</keyword>
<keyword evidence="4 5" id="KW-0472">Membrane</keyword>
<feature type="transmembrane region" description="Helical" evidence="5">
    <location>
        <begin position="318"/>
        <end position="335"/>
    </location>
</feature>
<comment type="subcellular location">
    <subcellularLocation>
        <location evidence="1">Membrane</location>
        <topology evidence="1">Multi-pass membrane protein</topology>
    </subcellularLocation>
</comment>
<evidence type="ECO:0000256" key="4">
    <source>
        <dbReference type="ARBA" id="ARBA00023136"/>
    </source>
</evidence>